<feature type="signal peptide" evidence="1">
    <location>
        <begin position="1"/>
        <end position="22"/>
    </location>
</feature>
<organism evidence="2 3">
    <name type="scientific">Joostella atrarenae</name>
    <dbReference type="NCBI Taxonomy" id="679257"/>
    <lineage>
        <taxon>Bacteria</taxon>
        <taxon>Pseudomonadati</taxon>
        <taxon>Bacteroidota</taxon>
        <taxon>Flavobacteriia</taxon>
        <taxon>Flavobacteriales</taxon>
        <taxon>Flavobacteriaceae</taxon>
        <taxon>Joostella</taxon>
    </lineage>
</organism>
<reference evidence="2 3" key="1">
    <citation type="submission" date="2021-01" db="EMBL/GenBank/DDBJ databases">
        <title>Genome sequencing of Joostella atrarenae M1-2 (= KCTC 23194).</title>
        <authorList>
            <person name="Zakaria M.R."/>
            <person name="Lam M.Q."/>
            <person name="Chong C.S."/>
        </authorList>
    </citation>
    <scope>NUCLEOTIDE SEQUENCE [LARGE SCALE GENOMIC DNA]</scope>
    <source>
        <strain evidence="2 3">M1-2</strain>
    </source>
</reference>
<evidence type="ECO:0000256" key="1">
    <source>
        <dbReference type="SAM" id="SignalP"/>
    </source>
</evidence>
<evidence type="ECO:0000313" key="3">
    <source>
        <dbReference type="Proteomes" id="UP000829517"/>
    </source>
</evidence>
<dbReference type="PANTHER" id="PTHR41247:SF1">
    <property type="entry name" value="HTH-TYPE TRANSCRIPTIONAL REPRESSOR YCNK"/>
    <property type="match status" value="1"/>
</dbReference>
<dbReference type="PANTHER" id="PTHR41247">
    <property type="entry name" value="HTH-TYPE TRANSCRIPTIONAL REPRESSOR YCNK"/>
    <property type="match status" value="1"/>
</dbReference>
<name>A0ABS9J303_9FLAO</name>
<accession>A0ABS9J303</accession>
<protein>
    <submittedName>
        <fullName evidence="2">Nitrous oxide reductase accessory protein NosL</fullName>
    </submittedName>
</protein>
<dbReference type="Proteomes" id="UP000829517">
    <property type="component" value="Unassembled WGS sequence"/>
</dbReference>
<evidence type="ECO:0000313" key="2">
    <source>
        <dbReference type="EMBL" id="MCF8714819.1"/>
    </source>
</evidence>
<dbReference type="EMBL" id="JAETXX010000004">
    <property type="protein sequence ID" value="MCF8714819.1"/>
    <property type="molecule type" value="Genomic_DNA"/>
</dbReference>
<keyword evidence="3" id="KW-1185">Reference proteome</keyword>
<sequence>MKTKILFIGFLFFIIVSCNVSPQPISYGNDGCNYCSMTIIERNYGAELVTSKGKVFKYDSMECLINSSLEENADLDEYAYVLTNTNGEQETLKNAKECVFMINKKLPSPMGANLTAFKNKALAENTQQSLGGELYTWDELLAMFKKTRN</sequence>
<dbReference type="SUPFAM" id="SSF160387">
    <property type="entry name" value="NosL/MerB-like"/>
    <property type="match status" value="1"/>
</dbReference>
<dbReference type="RefSeq" id="WP_236958786.1">
    <property type="nucleotide sequence ID" value="NZ_JAETXX010000004.1"/>
</dbReference>
<gene>
    <name evidence="2" type="ORF">JM658_08260</name>
</gene>
<dbReference type="InterPro" id="IPR008719">
    <property type="entry name" value="N2O_reductase_NosL"/>
</dbReference>
<feature type="chain" id="PRO_5046348650" evidence="1">
    <location>
        <begin position="23"/>
        <end position="149"/>
    </location>
</feature>
<dbReference type="Pfam" id="PF05573">
    <property type="entry name" value="NosL"/>
    <property type="match status" value="1"/>
</dbReference>
<comment type="caution">
    <text evidence="2">The sequence shown here is derived from an EMBL/GenBank/DDBJ whole genome shotgun (WGS) entry which is preliminary data.</text>
</comment>
<keyword evidence="1" id="KW-0732">Signal</keyword>
<dbReference type="PROSITE" id="PS51257">
    <property type="entry name" value="PROKAR_LIPOPROTEIN"/>
    <property type="match status" value="1"/>
</dbReference>
<proteinExistence type="predicted"/>